<evidence type="ECO:0000313" key="3">
    <source>
        <dbReference type="Proteomes" id="UP000029846"/>
    </source>
</evidence>
<organism evidence="1 3">
    <name type="scientific">Paracoccus halophilus</name>
    <dbReference type="NCBI Taxonomy" id="376733"/>
    <lineage>
        <taxon>Bacteria</taxon>
        <taxon>Pseudomonadati</taxon>
        <taxon>Pseudomonadota</taxon>
        <taxon>Alphaproteobacteria</taxon>
        <taxon>Rhodobacterales</taxon>
        <taxon>Paracoccaceae</taxon>
        <taxon>Paracoccus</taxon>
    </lineage>
</organism>
<reference evidence="2 4" key="3">
    <citation type="submission" date="2016-10" db="EMBL/GenBank/DDBJ databases">
        <authorList>
            <person name="de Groot N.N."/>
        </authorList>
    </citation>
    <scope>NUCLEOTIDE SEQUENCE [LARGE SCALE GENOMIC DNA]</scope>
    <source>
        <strain evidence="2 4">CGMCC 1.6117</strain>
    </source>
</reference>
<dbReference type="EMBL" id="FOJO01000022">
    <property type="protein sequence ID" value="SFA58808.1"/>
    <property type="molecule type" value="Genomic_DNA"/>
</dbReference>
<name>A0A099EZD7_9RHOB</name>
<dbReference type="EMBL" id="JRKN01000022">
    <property type="protein sequence ID" value="KGJ03348.1"/>
    <property type="molecule type" value="Genomic_DNA"/>
</dbReference>
<keyword evidence="3" id="KW-1185">Reference proteome</keyword>
<accession>A0A099EZD7</accession>
<evidence type="ECO:0000313" key="2">
    <source>
        <dbReference type="EMBL" id="SFA58808.1"/>
    </source>
</evidence>
<proteinExistence type="predicted"/>
<dbReference type="Proteomes" id="UP000029846">
    <property type="component" value="Unassembled WGS sequence"/>
</dbReference>
<gene>
    <name evidence="1" type="ORF">IT41_14375</name>
    <name evidence="2" type="ORF">SAMN04487972_12215</name>
</gene>
<dbReference type="RefSeq" id="WP_036742498.1">
    <property type="nucleotide sequence ID" value="NZ_FOJO01000022.1"/>
</dbReference>
<evidence type="ECO:0000313" key="4">
    <source>
        <dbReference type="Proteomes" id="UP000182312"/>
    </source>
</evidence>
<protein>
    <submittedName>
        <fullName evidence="1">Uncharacterized protein</fullName>
    </submittedName>
</protein>
<reference evidence="1 3" key="2">
    <citation type="submission" date="2014-10" db="EMBL/GenBank/DDBJ databases">
        <title>Paracoccus sanguinis sp. nov., isolated from clinical specimens of New York State patients.</title>
        <authorList>
            <person name="Mingle L.A."/>
            <person name="Cole J.A."/>
            <person name="Lapierre P."/>
            <person name="Musser K.A."/>
        </authorList>
    </citation>
    <scope>NUCLEOTIDE SEQUENCE [LARGE SCALE GENOMIC DNA]</scope>
    <source>
        <strain evidence="1 3">JCM 14014</strain>
    </source>
</reference>
<dbReference type="Proteomes" id="UP000182312">
    <property type="component" value="Unassembled WGS sequence"/>
</dbReference>
<dbReference type="AlphaFoldDB" id="A0A099EZD7"/>
<sequence length="447" mass="47174">MLGLSLNLSGAAAEPQALWSRPALGRFISSPRILPSKGIALAIVEPETGAMPMQGESAALSESLIAVLDLATGASRHAIRPRIDGVQDPLSVLDLAVGDSVIAVLASDAGQDDARRYFILAYDAGSYAQLYRIEIPSPGYPRHVPNEGGHSLLIAGDHLLLSTRLRSRFARSEPTMLESTRFSGWPDHLDPVLLDFDLATGRFLRGLGLAEMDGTAKAGQSGPRLPGPDDLFDGVLARQETLFVSHPRPGDEGPPRLLGYDLTAGKPGPAAVIAGPEDRKLRLSAMDAKRAYYSAETPAAPEDGAVMRGELLAVPRRGGASPIRYSDPYAGDGGAVPLDALAEQFGQTGTLPFTGSLFPGEVQVSGGHVVASAPNTPGDRMGVTTLVIFEAETGARLAILTADRPDEASLGDGFALAGDLLLVSVRRDLDQRPDALHDLVLYRLDYP</sequence>
<reference evidence="1 3" key="1">
    <citation type="submission" date="2014-09" db="EMBL/GenBank/DDBJ databases">
        <authorList>
            <person name="McGinnis J.M."/>
            <person name="Wolfgang W.J."/>
        </authorList>
    </citation>
    <scope>NUCLEOTIDE SEQUENCE [LARGE SCALE GENOMIC DNA]</scope>
    <source>
        <strain evidence="1 3">JCM 14014</strain>
    </source>
</reference>
<evidence type="ECO:0000313" key="1">
    <source>
        <dbReference type="EMBL" id="KGJ03348.1"/>
    </source>
</evidence>